<dbReference type="Proteomes" id="UP000654471">
    <property type="component" value="Unassembled WGS sequence"/>
</dbReference>
<dbReference type="SMART" id="SM00327">
    <property type="entry name" value="VWA"/>
    <property type="match status" value="1"/>
</dbReference>
<evidence type="ECO:0000256" key="2">
    <source>
        <dbReference type="SAM" id="Phobius"/>
    </source>
</evidence>
<dbReference type="InterPro" id="IPR036465">
    <property type="entry name" value="vWFA_dom_sf"/>
</dbReference>
<feature type="region of interest" description="Disordered" evidence="1">
    <location>
        <begin position="368"/>
        <end position="403"/>
    </location>
</feature>
<feature type="transmembrane region" description="Helical" evidence="2">
    <location>
        <begin position="270"/>
        <end position="291"/>
    </location>
</feature>
<comment type="caution">
    <text evidence="4">The sequence shown here is derived from an EMBL/GenBank/DDBJ whole genome shotgun (WGS) entry which is preliminary data.</text>
</comment>
<name>A0ABQ2VKF8_9ACTN</name>
<keyword evidence="5" id="KW-1185">Reference proteome</keyword>
<feature type="region of interest" description="Disordered" evidence="1">
    <location>
        <begin position="632"/>
        <end position="661"/>
    </location>
</feature>
<dbReference type="InterPro" id="IPR011600">
    <property type="entry name" value="Pept_C14_caspase"/>
</dbReference>
<keyword evidence="2" id="KW-0472">Membrane</keyword>
<protein>
    <recommendedName>
        <fullName evidence="3">VWFA domain-containing protein</fullName>
    </recommendedName>
</protein>
<accession>A0ABQ2VKF8</accession>
<feature type="domain" description="VWFA" evidence="3">
    <location>
        <begin position="697"/>
        <end position="888"/>
    </location>
</feature>
<dbReference type="RefSeq" id="WP_189306648.1">
    <property type="nucleotide sequence ID" value="NZ_BMRP01000039.1"/>
</dbReference>
<dbReference type="SUPFAM" id="SSF52129">
    <property type="entry name" value="Caspase-like"/>
    <property type="match status" value="1"/>
</dbReference>
<organism evidence="4 5">
    <name type="scientific">Streptomyces albospinus</name>
    <dbReference type="NCBI Taxonomy" id="285515"/>
    <lineage>
        <taxon>Bacteria</taxon>
        <taxon>Bacillati</taxon>
        <taxon>Actinomycetota</taxon>
        <taxon>Actinomycetes</taxon>
        <taxon>Kitasatosporales</taxon>
        <taxon>Streptomycetaceae</taxon>
        <taxon>Streptomyces</taxon>
    </lineage>
</organism>
<sequence length="896" mass="94578">MSEYDARGKTNRALLICVHDYETHPALPAVEANADELKRALTGPGTDLFTADEVVICRPREPEELSRALKSVADEARGLLLVHFSGHGWVGSDGGDLRLLVGASDHRHRHTTVSWQDAVLSCLDSARADRIVVVLECCYSGNADGAFHALRKPMSLLMAAQPNRRIFSGDEPAGGTLFTRAVVRILEEGIPGRRFVTFEDLAGALRERLADERTPMGEVWEPRAAKQNTLDDVILSFATPEDPLPTPARIRRRRWINQHIARPVRRRLRLLVALCTVLVLAAAGLIAHRVLSPLPDCPPALELRLLTAPEAEPALRQAAFAYEMSAANTRPLAGEGDLPDGCRRAQITVYSAAEDQIDQGFAAADRWQGEARGGTGQGDGQGKDAAKGADPLYRPGPQPDLWIPESTADYEEARRGMPPKGSPATLHDTGPVAYSPLVVGIPASGRPDSVEQVASWQDLLAGTDSRHGDLRLLRPSPVLSGTGLLHTLGLYLAGDGLRIDPSSSLDPARVRDAESRLTAPGSQYAGSTELLCSLRPDAGPDRPGSGRGARSAPLVSEKALADYNLGHATGSCPALAKPPAPGDRYVAYYPKNVPALDHPLIRVDWSGAADAPTRQAAVARFADWLRDPHGGRPVLSRQGYRGVPGKDGTAPRPAPGSPLLDTAADIDLDAPVTPFTAGPDQVGRVLAGYDKAQRASRLLILMDTSSSMADGGKLTVATAAADRILGMVGARHTYGLWTFPDRTHPGDPYAVRPVVPLGSTDPAPGKAALDRIAKGGLVDHGAPMEEALTTAVTQLKKPDGGDDGTSGNSAIVLLLDEDDGAAGRAAGVEQKLTELLKNGPPVPVLTVVMGRFGCDTFALQGLAHASNGQCVPGGPDAPELLAGLVASIGSAGTGDR</sequence>
<evidence type="ECO:0000313" key="4">
    <source>
        <dbReference type="EMBL" id="GGU91826.1"/>
    </source>
</evidence>
<keyword evidence="2" id="KW-1133">Transmembrane helix</keyword>
<dbReference type="PROSITE" id="PS50234">
    <property type="entry name" value="VWFA"/>
    <property type="match status" value="1"/>
</dbReference>
<reference evidence="5" key="1">
    <citation type="journal article" date="2019" name="Int. J. Syst. Evol. Microbiol.">
        <title>The Global Catalogue of Microorganisms (GCM) 10K type strain sequencing project: providing services to taxonomists for standard genome sequencing and annotation.</title>
        <authorList>
            <consortium name="The Broad Institute Genomics Platform"/>
            <consortium name="The Broad Institute Genome Sequencing Center for Infectious Disease"/>
            <person name="Wu L."/>
            <person name="Ma J."/>
        </authorList>
    </citation>
    <scope>NUCLEOTIDE SEQUENCE [LARGE SCALE GENOMIC DNA]</scope>
    <source>
        <strain evidence="5">JCM 3399</strain>
    </source>
</reference>
<dbReference type="EMBL" id="BMRP01000039">
    <property type="protein sequence ID" value="GGU91826.1"/>
    <property type="molecule type" value="Genomic_DNA"/>
</dbReference>
<evidence type="ECO:0000256" key="1">
    <source>
        <dbReference type="SAM" id="MobiDB-lite"/>
    </source>
</evidence>
<gene>
    <name evidence="4" type="ORF">GCM10010211_68200</name>
</gene>
<evidence type="ECO:0000313" key="5">
    <source>
        <dbReference type="Proteomes" id="UP000654471"/>
    </source>
</evidence>
<dbReference type="Gene3D" id="3.40.50.410">
    <property type="entry name" value="von Willebrand factor, type A domain"/>
    <property type="match status" value="1"/>
</dbReference>
<proteinExistence type="predicted"/>
<keyword evidence="2" id="KW-0812">Transmembrane</keyword>
<dbReference type="Pfam" id="PF00656">
    <property type="entry name" value="Peptidase_C14"/>
    <property type="match status" value="1"/>
</dbReference>
<feature type="compositionally biased region" description="Gly residues" evidence="1">
    <location>
        <begin position="371"/>
        <end position="380"/>
    </location>
</feature>
<dbReference type="InterPro" id="IPR002035">
    <property type="entry name" value="VWF_A"/>
</dbReference>
<dbReference type="SUPFAM" id="SSF53300">
    <property type="entry name" value="vWA-like"/>
    <property type="match status" value="1"/>
</dbReference>
<dbReference type="Gene3D" id="3.40.50.1460">
    <property type="match status" value="1"/>
</dbReference>
<dbReference type="InterPro" id="IPR029030">
    <property type="entry name" value="Caspase-like_dom_sf"/>
</dbReference>
<evidence type="ECO:0000259" key="3">
    <source>
        <dbReference type="PROSITE" id="PS50234"/>
    </source>
</evidence>